<dbReference type="EMBL" id="FODH01000018">
    <property type="protein sequence ID" value="SEP03572.1"/>
    <property type="molecule type" value="Genomic_DNA"/>
</dbReference>
<dbReference type="NCBIfam" id="TIGR02929">
    <property type="entry name" value="anfG_nitrog"/>
    <property type="match status" value="1"/>
</dbReference>
<keyword evidence="10" id="KW-0408">Iron</keyword>
<dbReference type="Pfam" id="PF03139">
    <property type="entry name" value="AnfG_VnfG"/>
    <property type="match status" value="1"/>
</dbReference>
<dbReference type="GO" id="GO:0016163">
    <property type="term" value="F:nitrogenase activity"/>
    <property type="evidence" value="ECO:0007669"/>
    <property type="project" value="UniProtKB-EC"/>
</dbReference>
<evidence type="ECO:0000256" key="12">
    <source>
        <dbReference type="ARBA" id="ARBA00023231"/>
    </source>
</evidence>
<keyword evidence="18" id="KW-1185">Reference proteome</keyword>
<dbReference type="OrthoDB" id="198407at2"/>
<evidence type="ECO:0000256" key="13">
    <source>
        <dbReference type="ARBA" id="ARBA00030899"/>
    </source>
</evidence>
<keyword evidence="8" id="KW-0067">ATP-binding</keyword>
<evidence type="ECO:0000256" key="1">
    <source>
        <dbReference type="ARBA" id="ARBA00001915"/>
    </source>
</evidence>
<sequence>MEENVLKERVAQLEDHILKKCLWQFHSRAWDRERQNENILGKTMQILCGEPVAKETAEDRCYYADAVCLADAYKERFDWINTLNVAEIKEVMAALKERIDYVTITGSLNEELTVKQY</sequence>
<dbReference type="Proteomes" id="UP000683429">
    <property type="component" value="Chromosome"/>
</dbReference>
<evidence type="ECO:0000256" key="7">
    <source>
        <dbReference type="ARBA" id="ARBA00022741"/>
    </source>
</evidence>
<evidence type="ECO:0000256" key="4">
    <source>
        <dbReference type="ARBA" id="ARBA00012773"/>
    </source>
</evidence>
<evidence type="ECO:0000313" key="16">
    <source>
        <dbReference type="EMBL" id="SEP03572.1"/>
    </source>
</evidence>
<keyword evidence="11" id="KW-0411">Iron-sulfur</keyword>
<evidence type="ECO:0000256" key="2">
    <source>
        <dbReference type="ARBA" id="ARBA00004064"/>
    </source>
</evidence>
<organism evidence="16 17">
    <name type="scientific">Paenibacillus sophorae</name>
    <dbReference type="NCBI Taxonomy" id="1333845"/>
    <lineage>
        <taxon>Bacteria</taxon>
        <taxon>Bacillati</taxon>
        <taxon>Bacillota</taxon>
        <taxon>Bacilli</taxon>
        <taxon>Bacillales</taxon>
        <taxon>Paenibacillaceae</taxon>
        <taxon>Paenibacillus</taxon>
    </lineage>
</organism>
<evidence type="ECO:0000256" key="3">
    <source>
        <dbReference type="ARBA" id="ARBA00011515"/>
    </source>
</evidence>
<dbReference type="EC" id="1.18.6.1" evidence="4"/>
<comment type="cofactor">
    <cofactor evidence="1">
        <name>iron-sulfur cluster</name>
        <dbReference type="ChEBI" id="CHEBI:30408"/>
    </cofactor>
</comment>
<gene>
    <name evidence="15" type="primary">anfG</name>
    <name evidence="15" type="ORF">KP014_14770</name>
    <name evidence="16" type="ORF">SAMN04487895_11815</name>
</gene>
<evidence type="ECO:0000313" key="15">
    <source>
        <dbReference type="EMBL" id="QWU13277.1"/>
    </source>
</evidence>
<reference evidence="15 18" key="2">
    <citation type="submission" date="2021-06" db="EMBL/GenBank/DDBJ databases">
        <title>Whole genome sequence of Paenibacillus sophorae DSM23020 for comparative genomics.</title>
        <authorList>
            <person name="Kim M.-J."/>
            <person name="Lee G."/>
            <person name="Shin J.-H."/>
        </authorList>
    </citation>
    <scope>NUCLEOTIDE SEQUENCE [LARGE SCALE GENOMIC DNA]</scope>
    <source>
        <strain evidence="15 18">DSM 23020</strain>
    </source>
</reference>
<keyword evidence="6" id="KW-0479">Metal-binding</keyword>
<accession>A0A1H8UK27</accession>
<name>A0A1H8UK27_9BACL</name>
<evidence type="ECO:0000256" key="8">
    <source>
        <dbReference type="ARBA" id="ARBA00022840"/>
    </source>
</evidence>
<dbReference type="GO" id="GO:0005524">
    <property type="term" value="F:ATP binding"/>
    <property type="evidence" value="ECO:0007669"/>
    <property type="project" value="UniProtKB-KW"/>
</dbReference>
<dbReference type="Proteomes" id="UP000198809">
    <property type="component" value="Unassembled WGS sequence"/>
</dbReference>
<evidence type="ECO:0000256" key="11">
    <source>
        <dbReference type="ARBA" id="ARBA00023014"/>
    </source>
</evidence>
<dbReference type="GO" id="GO:0051536">
    <property type="term" value="F:iron-sulfur cluster binding"/>
    <property type="evidence" value="ECO:0007669"/>
    <property type="project" value="UniProtKB-KW"/>
</dbReference>
<keyword evidence="12" id="KW-0535">Nitrogen fixation</keyword>
<reference evidence="16 17" key="1">
    <citation type="submission" date="2016-10" db="EMBL/GenBank/DDBJ databases">
        <authorList>
            <person name="de Groot N.N."/>
        </authorList>
    </citation>
    <scope>NUCLEOTIDE SEQUENCE [LARGE SCALE GENOMIC DNA]</scope>
    <source>
        <strain evidence="16 17">CGMCC 1.10238</strain>
    </source>
</reference>
<evidence type="ECO:0000313" key="18">
    <source>
        <dbReference type="Proteomes" id="UP000683429"/>
    </source>
</evidence>
<evidence type="ECO:0000313" key="17">
    <source>
        <dbReference type="Proteomes" id="UP000198809"/>
    </source>
</evidence>
<dbReference type="EMBL" id="CP076607">
    <property type="protein sequence ID" value="QWU13277.1"/>
    <property type="molecule type" value="Genomic_DNA"/>
</dbReference>
<evidence type="ECO:0000256" key="14">
    <source>
        <dbReference type="ARBA" id="ARBA00047967"/>
    </source>
</evidence>
<comment type="catalytic activity">
    <reaction evidence="14">
        <text>N2 + 8 reduced [2Fe-2S]-[ferredoxin] + 16 ATP + 16 H2O = H2 + 8 oxidized [2Fe-2S]-[ferredoxin] + 2 NH4(+) + 16 ADP + 16 phosphate + 6 H(+)</text>
        <dbReference type="Rhea" id="RHEA:21448"/>
        <dbReference type="Rhea" id="RHEA-COMP:10000"/>
        <dbReference type="Rhea" id="RHEA-COMP:10001"/>
        <dbReference type="ChEBI" id="CHEBI:15377"/>
        <dbReference type="ChEBI" id="CHEBI:15378"/>
        <dbReference type="ChEBI" id="CHEBI:17997"/>
        <dbReference type="ChEBI" id="CHEBI:18276"/>
        <dbReference type="ChEBI" id="CHEBI:28938"/>
        <dbReference type="ChEBI" id="CHEBI:30616"/>
        <dbReference type="ChEBI" id="CHEBI:33737"/>
        <dbReference type="ChEBI" id="CHEBI:33738"/>
        <dbReference type="ChEBI" id="CHEBI:43474"/>
        <dbReference type="ChEBI" id="CHEBI:456216"/>
        <dbReference type="EC" id="1.18.6.1"/>
    </reaction>
</comment>
<keyword evidence="9 15" id="KW-0560">Oxidoreductase</keyword>
<dbReference type="InterPro" id="IPR014278">
    <property type="entry name" value="Nase_Fe-Fe_dsu"/>
</dbReference>
<dbReference type="AlphaFoldDB" id="A0A1H8UK27"/>
<comment type="function">
    <text evidence="2">The key enzymatic reactions in nitrogen fixation are catalyzed by the nitrogenase complex, which has 2 components: the iron protein (component 2) and a component 1 which is either a molybdenum-iron protein, a vanadium-iron, or an iron-iron protein.</text>
</comment>
<comment type="subunit">
    <text evidence="3">Hexamer of two alpha, two beta, and two delta chains.</text>
</comment>
<evidence type="ECO:0000256" key="6">
    <source>
        <dbReference type="ARBA" id="ARBA00022723"/>
    </source>
</evidence>
<evidence type="ECO:0000256" key="10">
    <source>
        <dbReference type="ARBA" id="ARBA00023004"/>
    </source>
</evidence>
<evidence type="ECO:0000256" key="9">
    <source>
        <dbReference type="ARBA" id="ARBA00023002"/>
    </source>
</evidence>
<evidence type="ECO:0000256" key="5">
    <source>
        <dbReference type="ARBA" id="ARBA00015525"/>
    </source>
</evidence>
<dbReference type="InterPro" id="IPR004349">
    <property type="entry name" value="V/Nase_d_su"/>
</dbReference>
<keyword evidence="7" id="KW-0547">Nucleotide-binding</keyword>
<dbReference type="GO" id="GO:0005506">
    <property type="term" value="F:iron ion binding"/>
    <property type="evidence" value="ECO:0007669"/>
    <property type="project" value="InterPro"/>
</dbReference>
<proteinExistence type="predicted"/>
<dbReference type="STRING" id="1333845.SAMN04487895_11815"/>
<dbReference type="RefSeq" id="WP_025696877.1">
    <property type="nucleotide sequence ID" value="NZ_CP076607.1"/>
</dbReference>
<protein>
    <recommendedName>
        <fullName evidence="5">Nitrogenase iron-iron protein delta chain</fullName>
        <ecNumber evidence="4">1.18.6.1</ecNumber>
    </recommendedName>
    <alternativeName>
        <fullName evidence="13">Nitrogenase component I</fullName>
    </alternativeName>
</protein>